<dbReference type="SUPFAM" id="SSF52317">
    <property type="entry name" value="Class I glutamine amidotransferase-like"/>
    <property type="match status" value="1"/>
</dbReference>
<dbReference type="Gene3D" id="3.20.20.80">
    <property type="entry name" value="Glycosidases"/>
    <property type="match status" value="1"/>
</dbReference>
<dbReference type="Gene3D" id="2.60.40.1180">
    <property type="entry name" value="Golgi alpha-mannosidase II"/>
    <property type="match status" value="1"/>
</dbReference>
<dbReference type="InterPro" id="IPR013738">
    <property type="entry name" value="Beta_galactosidase_Trimer"/>
</dbReference>
<dbReference type="EC" id="3.2.1.23" evidence="3 6"/>
<protein>
    <recommendedName>
        <fullName evidence="3 6">Beta-galactosidase</fullName>
        <shortName evidence="6">Beta-gal</shortName>
        <ecNumber evidence="3 6">3.2.1.23</ecNumber>
    </recommendedName>
</protein>
<dbReference type="Pfam" id="PF02449">
    <property type="entry name" value="Glyco_hydro_42"/>
    <property type="match status" value="1"/>
</dbReference>
<dbReference type="SUPFAM" id="SSF51445">
    <property type="entry name" value="(Trans)glycosidases"/>
    <property type="match status" value="1"/>
</dbReference>
<evidence type="ECO:0000256" key="5">
    <source>
        <dbReference type="ARBA" id="ARBA00023295"/>
    </source>
</evidence>
<comment type="similarity">
    <text evidence="2 6">Belongs to the glycosyl hydrolase 42 family.</text>
</comment>
<dbReference type="InterPro" id="IPR029062">
    <property type="entry name" value="Class_I_gatase-like"/>
</dbReference>
<dbReference type="EMBL" id="JBHSOE010000005">
    <property type="protein sequence ID" value="MFC5654778.1"/>
    <property type="molecule type" value="Genomic_DNA"/>
</dbReference>
<feature type="domain" description="Glycoside hydrolase family 42 N-terminal" evidence="7">
    <location>
        <begin position="17"/>
        <end position="389"/>
    </location>
</feature>
<evidence type="ECO:0000256" key="4">
    <source>
        <dbReference type="ARBA" id="ARBA00022801"/>
    </source>
</evidence>
<dbReference type="GO" id="GO:0004565">
    <property type="term" value="F:beta-galactosidase activity"/>
    <property type="evidence" value="ECO:0007669"/>
    <property type="project" value="UniProtKB-EC"/>
</dbReference>
<dbReference type="InterPro" id="IPR013739">
    <property type="entry name" value="Beta_galactosidase_C"/>
</dbReference>
<comment type="catalytic activity">
    <reaction evidence="1 6">
        <text>Hydrolysis of terminal non-reducing beta-D-galactose residues in beta-D-galactosides.</text>
        <dbReference type="EC" id="3.2.1.23"/>
    </reaction>
</comment>
<proteinExistence type="inferred from homology"/>
<feature type="domain" description="Beta-galactosidase C-terminal" evidence="9">
    <location>
        <begin position="614"/>
        <end position="671"/>
    </location>
</feature>
<dbReference type="PIRSF" id="PIRSF001084">
    <property type="entry name" value="B-galactosidase"/>
    <property type="match status" value="1"/>
</dbReference>
<keyword evidence="4 6" id="KW-0378">Hydrolase</keyword>
<evidence type="ECO:0000256" key="1">
    <source>
        <dbReference type="ARBA" id="ARBA00001412"/>
    </source>
</evidence>
<keyword evidence="11" id="KW-1185">Reference proteome</keyword>
<feature type="domain" description="Beta-galactosidase trimerisation" evidence="8">
    <location>
        <begin position="400"/>
        <end position="605"/>
    </location>
</feature>
<dbReference type="RefSeq" id="WP_344353448.1">
    <property type="nucleotide sequence ID" value="NZ_BAAASM010000075.1"/>
</dbReference>
<evidence type="ECO:0000256" key="2">
    <source>
        <dbReference type="ARBA" id="ARBA00005940"/>
    </source>
</evidence>
<evidence type="ECO:0000256" key="6">
    <source>
        <dbReference type="PIRNR" id="PIRNR001084"/>
    </source>
</evidence>
<organism evidence="10 11">
    <name type="scientific">Streptomyces nogalater</name>
    <dbReference type="NCBI Taxonomy" id="38314"/>
    <lineage>
        <taxon>Bacteria</taxon>
        <taxon>Bacillati</taxon>
        <taxon>Actinomycetota</taxon>
        <taxon>Actinomycetes</taxon>
        <taxon>Kitasatosporales</taxon>
        <taxon>Streptomycetaceae</taxon>
        <taxon>Streptomyces</taxon>
    </lineage>
</organism>
<evidence type="ECO:0000313" key="10">
    <source>
        <dbReference type="EMBL" id="MFC5654778.1"/>
    </source>
</evidence>
<evidence type="ECO:0000259" key="7">
    <source>
        <dbReference type="Pfam" id="PF02449"/>
    </source>
</evidence>
<dbReference type="PANTHER" id="PTHR36447">
    <property type="entry name" value="BETA-GALACTOSIDASE GANA"/>
    <property type="match status" value="1"/>
</dbReference>
<accession>A0ABW0W9B1</accession>
<dbReference type="Gene3D" id="3.40.50.880">
    <property type="match status" value="1"/>
</dbReference>
<dbReference type="Pfam" id="PF08533">
    <property type="entry name" value="Glyco_hydro_42C"/>
    <property type="match status" value="1"/>
</dbReference>
<evidence type="ECO:0000259" key="9">
    <source>
        <dbReference type="Pfam" id="PF08533"/>
    </source>
</evidence>
<dbReference type="PANTHER" id="PTHR36447:SF1">
    <property type="entry name" value="BETA-GALACTOSIDASE GANA"/>
    <property type="match status" value="1"/>
</dbReference>
<evidence type="ECO:0000259" key="8">
    <source>
        <dbReference type="Pfam" id="PF08532"/>
    </source>
</evidence>
<dbReference type="InterPro" id="IPR013780">
    <property type="entry name" value="Glyco_hydro_b"/>
</dbReference>
<reference evidence="11" key="1">
    <citation type="journal article" date="2019" name="Int. J. Syst. Evol. Microbiol.">
        <title>The Global Catalogue of Microorganisms (GCM) 10K type strain sequencing project: providing services to taxonomists for standard genome sequencing and annotation.</title>
        <authorList>
            <consortium name="The Broad Institute Genomics Platform"/>
            <consortium name="The Broad Institute Genome Sequencing Center for Infectious Disease"/>
            <person name="Wu L."/>
            <person name="Ma J."/>
        </authorList>
    </citation>
    <scope>NUCLEOTIDE SEQUENCE [LARGE SCALE GENOMIC DNA]</scope>
    <source>
        <strain evidence="11">KCTC 5701</strain>
    </source>
</reference>
<dbReference type="InterPro" id="IPR003476">
    <property type="entry name" value="Glyco_hydro_42"/>
</dbReference>
<gene>
    <name evidence="10" type="ORF">ACFP3J_04625</name>
</gene>
<dbReference type="Pfam" id="PF08532">
    <property type="entry name" value="Glyco_hydro_42M"/>
    <property type="match status" value="1"/>
</dbReference>
<dbReference type="Proteomes" id="UP001596065">
    <property type="component" value="Unassembled WGS sequence"/>
</dbReference>
<evidence type="ECO:0000256" key="3">
    <source>
        <dbReference type="ARBA" id="ARBA00012756"/>
    </source>
</evidence>
<dbReference type="InterPro" id="IPR013529">
    <property type="entry name" value="Glyco_hydro_42_N"/>
</dbReference>
<evidence type="ECO:0000313" key="11">
    <source>
        <dbReference type="Proteomes" id="UP001596065"/>
    </source>
</evidence>
<dbReference type="InterPro" id="IPR017853">
    <property type="entry name" value="GH"/>
</dbReference>
<name>A0ABW0W9B1_STRNO</name>
<sequence length="673" mass="74377">MPDTAPKGLTGLAFGGDYNPEQWPESVWREDVRLMREAGVTMVSVGIFSWALLEPAPGEYDFGWLDRVLGLLHEGGIRVDLGTPTVVPPVWFYRAHPEALPVTADGVRYEFGSRGAICHSNADYRAAAANITTRLAERYGDHPALAMWHVHNEYGVPVSACYCDSCAARFRRWLADTYDSVDAVNEAWGTAFWGQRYTDLAQINPPRTTPTVGNPGQALDYKRFTDAVIRENFRAERDILHRLSPGIPVTTNFMTALSQCDSMDYWAWGREVDLVTNDHYLITDGRRTHVNLAMAADLTRSVAGGAPWLLLEHSTSGVNWQPRNPAKAPGQMARNSLAHVARGSEGAMFFQWRQSRRGAEKYHSAMVPHGGTDTRVWREVVELGASVDALSEIRGTRTEADAAMLWDWQSWWAQSLDWRPSEDHDPRERADSFYEALYDRHLTVDFAHPEADLSAYPLVVVPALYLMTEAAGRNVRGYVENGGTLVVSYFSGIVDEHDAVHEGAYPGVLRDVLGLTVEEFSPLLKDQRVRLTGPDGPGPAGDVWSEFVVPRGAETVWRYADGLTAGRPAVTRHRFGRGTAWYVSTRLDTRGLDTLLGRAAEDAGLDPRAELPRDVEVVRRGGESGTFLFVVNHTADDTKVPLTAPGTELLTGERAAGRLAVPAGAVRVVRLDG</sequence>
<dbReference type="CDD" id="cd03143">
    <property type="entry name" value="A4_beta-galactosidase_middle_domain"/>
    <property type="match status" value="1"/>
</dbReference>
<keyword evidence="5 6" id="KW-0326">Glycosidase</keyword>
<comment type="caution">
    <text evidence="10">The sequence shown here is derived from an EMBL/GenBank/DDBJ whole genome shotgun (WGS) entry which is preliminary data.</text>
</comment>